<dbReference type="InterPro" id="IPR010767">
    <property type="entry name" value="Phage_CGC-2007_Cje0229"/>
</dbReference>
<evidence type="ECO:0000313" key="3">
    <source>
        <dbReference type="Proteomes" id="UP001501777"/>
    </source>
</evidence>
<keyword evidence="1" id="KW-1133">Transmembrane helix</keyword>
<comment type="caution">
    <text evidence="2">The sequence shown here is derived from an EMBL/GenBank/DDBJ whole genome shotgun (WGS) entry which is preliminary data.</text>
</comment>
<evidence type="ECO:0008006" key="4">
    <source>
        <dbReference type="Google" id="ProtNLM"/>
    </source>
</evidence>
<dbReference type="EMBL" id="BAAASG010000002">
    <property type="protein sequence ID" value="GAA2474422.1"/>
    <property type="molecule type" value="Genomic_DNA"/>
</dbReference>
<evidence type="ECO:0000256" key="1">
    <source>
        <dbReference type="SAM" id="Phobius"/>
    </source>
</evidence>
<dbReference type="Proteomes" id="UP001501777">
    <property type="component" value="Unassembled WGS sequence"/>
</dbReference>
<name>A0ABP5Y7V3_STRLO</name>
<dbReference type="Pfam" id="PF07087">
    <property type="entry name" value="DUF1353"/>
    <property type="match status" value="1"/>
</dbReference>
<keyword evidence="1" id="KW-0812">Transmembrane</keyword>
<keyword evidence="1" id="KW-0472">Membrane</keyword>
<reference evidence="3" key="1">
    <citation type="journal article" date="2019" name="Int. J. Syst. Evol. Microbiol.">
        <title>The Global Catalogue of Microorganisms (GCM) 10K type strain sequencing project: providing services to taxonomists for standard genome sequencing and annotation.</title>
        <authorList>
            <consortium name="The Broad Institute Genomics Platform"/>
            <consortium name="The Broad Institute Genome Sequencing Center for Infectious Disease"/>
            <person name="Wu L."/>
            <person name="Ma J."/>
        </authorList>
    </citation>
    <scope>NUCLEOTIDE SEQUENCE [LARGE SCALE GENOMIC DNA]</scope>
    <source>
        <strain evidence="3">JCM 4395</strain>
    </source>
</reference>
<dbReference type="RefSeq" id="WP_344398513.1">
    <property type="nucleotide sequence ID" value="NZ_BAAASG010000002.1"/>
</dbReference>
<sequence length="201" mass="22662">MDRTDPFTGDVVVKATVAGRLWELQQGFCYKNPEHLDHGGTTGPIAVPALLKTDFASVPRAFVWLFPRYGVYTRSAILHDSLCGDQSVQRAEADRIFRISMRELDVALLRRWVMWAGVRAGGMWKVVKEGGMWQAVRSPAVLKRAAGWLLVAVPAAVFLAVPAVVISVWLFLFWLIEKVLYLVLKAFRKEPNHPKLLFRTS</sequence>
<organism evidence="2 3">
    <name type="scientific">Streptomyces longisporus</name>
    <dbReference type="NCBI Taxonomy" id="1948"/>
    <lineage>
        <taxon>Bacteria</taxon>
        <taxon>Bacillati</taxon>
        <taxon>Actinomycetota</taxon>
        <taxon>Actinomycetes</taxon>
        <taxon>Kitasatosporales</taxon>
        <taxon>Streptomycetaceae</taxon>
        <taxon>Streptomyces</taxon>
    </lineage>
</organism>
<feature type="transmembrane region" description="Helical" evidence="1">
    <location>
        <begin position="147"/>
        <end position="176"/>
    </location>
</feature>
<accession>A0ABP5Y7V3</accession>
<gene>
    <name evidence="2" type="ORF">GCM10010276_07080</name>
</gene>
<keyword evidence="3" id="KW-1185">Reference proteome</keyword>
<evidence type="ECO:0000313" key="2">
    <source>
        <dbReference type="EMBL" id="GAA2474422.1"/>
    </source>
</evidence>
<proteinExistence type="predicted"/>
<protein>
    <recommendedName>
        <fullName evidence="4">DUF1353 domain-containing protein</fullName>
    </recommendedName>
</protein>